<accession>A0ABN6D3X4</accession>
<keyword evidence="2" id="KW-1185">Reference proteome</keyword>
<name>A0ABN6D3X4_9BURK</name>
<sequence>MDVYAGSLFLGWAYVYLVCHNPWMAMLQTVRCGALRERQGTAGAWTGVGLEIYKKLASSH</sequence>
<protein>
    <submittedName>
        <fullName evidence="1">Uncharacterized protein</fullName>
    </submittedName>
</protein>
<gene>
    <name evidence="1" type="ORF">MIZ03_1532</name>
</gene>
<proteinExistence type="predicted"/>
<evidence type="ECO:0000313" key="1">
    <source>
        <dbReference type="EMBL" id="BCO26649.1"/>
    </source>
</evidence>
<organism evidence="1 2">
    <name type="scientific">Rhodoferax lithotrophicus</name>
    <dbReference type="NCBI Taxonomy" id="2798804"/>
    <lineage>
        <taxon>Bacteria</taxon>
        <taxon>Pseudomonadati</taxon>
        <taxon>Pseudomonadota</taxon>
        <taxon>Betaproteobacteria</taxon>
        <taxon>Burkholderiales</taxon>
        <taxon>Comamonadaceae</taxon>
        <taxon>Rhodoferax</taxon>
    </lineage>
</organism>
<reference evidence="1 2" key="1">
    <citation type="journal article" date="2021" name="Microbiol. Spectr.">
        <title>A Single Bacterium Capable of Oxidation and Reduction of Iron at Circumneutral pH.</title>
        <authorList>
            <person name="Kato S."/>
            <person name="Ohkuma M."/>
        </authorList>
    </citation>
    <scope>NUCLEOTIDE SEQUENCE [LARGE SCALE GENOMIC DNA]</scope>
    <source>
        <strain evidence="1 2">MIZ03</strain>
    </source>
</reference>
<evidence type="ECO:0000313" key="2">
    <source>
        <dbReference type="Proteomes" id="UP000824366"/>
    </source>
</evidence>
<dbReference type="Proteomes" id="UP000824366">
    <property type="component" value="Chromosome"/>
</dbReference>
<dbReference type="EMBL" id="AP024238">
    <property type="protein sequence ID" value="BCO26649.1"/>
    <property type="molecule type" value="Genomic_DNA"/>
</dbReference>